<keyword evidence="11" id="KW-1185">Reference proteome</keyword>
<protein>
    <recommendedName>
        <fullName evidence="8">Carboxylic ester hydrolase</fullName>
        <ecNumber evidence="8">3.1.1.-</ecNumber>
    </recommendedName>
</protein>
<keyword evidence="4" id="KW-0732">Signal</keyword>
<dbReference type="AlphaFoldDB" id="A0A0N0NIL2"/>
<evidence type="ECO:0000256" key="6">
    <source>
        <dbReference type="ARBA" id="ARBA00022837"/>
    </source>
</evidence>
<comment type="similarity">
    <text evidence="1 8">Belongs to the tannase family.</text>
</comment>
<evidence type="ECO:0000256" key="4">
    <source>
        <dbReference type="ARBA" id="ARBA00022729"/>
    </source>
</evidence>
<feature type="compositionally biased region" description="Low complexity" evidence="9">
    <location>
        <begin position="7"/>
        <end position="27"/>
    </location>
</feature>
<name>A0A0N0NIL2_9EURO</name>
<comment type="caution">
    <text evidence="10">The sequence shown here is derived from an EMBL/GenBank/DDBJ whole genome shotgun (WGS) entry which is preliminary data.</text>
</comment>
<keyword evidence="5 8" id="KW-0378">Hydrolase</keyword>
<dbReference type="GO" id="GO:0030600">
    <property type="term" value="F:feruloyl esterase activity"/>
    <property type="evidence" value="ECO:0007669"/>
    <property type="project" value="UniProtKB-ARBA"/>
</dbReference>
<dbReference type="VEuPathDB" id="FungiDB:AB675_10497"/>
<dbReference type="PANTHER" id="PTHR33938">
    <property type="entry name" value="FERULOYL ESTERASE B-RELATED"/>
    <property type="match status" value="1"/>
</dbReference>
<gene>
    <name evidence="10" type="ORF">AB675_10497</name>
</gene>
<organism evidence="10 11">
    <name type="scientific">Cyphellophora attinorum</name>
    <dbReference type="NCBI Taxonomy" id="1664694"/>
    <lineage>
        <taxon>Eukaryota</taxon>
        <taxon>Fungi</taxon>
        <taxon>Dikarya</taxon>
        <taxon>Ascomycota</taxon>
        <taxon>Pezizomycotina</taxon>
        <taxon>Eurotiomycetes</taxon>
        <taxon>Chaetothyriomycetidae</taxon>
        <taxon>Chaetothyriales</taxon>
        <taxon>Cyphellophoraceae</taxon>
        <taxon>Cyphellophora</taxon>
    </lineage>
</organism>
<feature type="region of interest" description="Disordered" evidence="9">
    <location>
        <begin position="1"/>
        <end position="27"/>
    </location>
</feature>
<keyword evidence="7" id="KW-1015">Disulfide bond</keyword>
<dbReference type="RefSeq" id="XP_017995924.1">
    <property type="nucleotide sequence ID" value="XM_018139274.1"/>
</dbReference>
<dbReference type="SUPFAM" id="SSF53474">
    <property type="entry name" value="alpha/beta-Hydrolases"/>
    <property type="match status" value="1"/>
</dbReference>
<dbReference type="GO" id="GO:0046872">
    <property type="term" value="F:metal ion binding"/>
    <property type="evidence" value="ECO:0007669"/>
    <property type="project" value="UniProtKB-KW"/>
</dbReference>
<evidence type="ECO:0000256" key="8">
    <source>
        <dbReference type="RuleBase" id="RU361238"/>
    </source>
</evidence>
<keyword evidence="6" id="KW-0106">Calcium</keyword>
<evidence type="ECO:0000313" key="10">
    <source>
        <dbReference type="EMBL" id="KPI35961.1"/>
    </source>
</evidence>
<evidence type="ECO:0000313" key="11">
    <source>
        <dbReference type="Proteomes" id="UP000038010"/>
    </source>
</evidence>
<dbReference type="Pfam" id="PF07519">
    <property type="entry name" value="Tannase"/>
    <property type="match status" value="1"/>
</dbReference>
<accession>A0A0N0NIL2</accession>
<evidence type="ECO:0000256" key="5">
    <source>
        <dbReference type="ARBA" id="ARBA00022801"/>
    </source>
</evidence>
<keyword evidence="3" id="KW-0479">Metal-binding</keyword>
<dbReference type="OrthoDB" id="3039123at2759"/>
<dbReference type="PANTHER" id="PTHR33938:SF8">
    <property type="entry name" value="CARBOXYLIC ESTER HYDROLASE"/>
    <property type="match status" value="1"/>
</dbReference>
<evidence type="ECO:0000256" key="3">
    <source>
        <dbReference type="ARBA" id="ARBA00022723"/>
    </source>
</evidence>
<dbReference type="EMBL" id="LFJN01000035">
    <property type="protein sequence ID" value="KPI35961.1"/>
    <property type="molecule type" value="Genomic_DNA"/>
</dbReference>
<sequence length="668" mass="71855">MADSKSGKPAGPSSQSSSSQPPSKPMSQRRGFLPLLIITACIGGLLWSRLSPSITGSISHTPINLPDGFSNCHASYFDDVPGLLGTKRLKVSAEPVIGHQVDWTPGTEIYRANPSAFAPETSNLSFCHLVYSYTNVGYGNHVNVTVYLPKADTWNGRFQGSGGGGYLTGMGDVVLSPAVARGWAVAGTNGGLNPDKIDPRSGGALDWAISDGNIDWNMLHMFGIRAIEDMTRIGKAVTRHYYSRSHTGDRKIPSYWNGCSTGGRQGLMLAQRAPELYDGILASAPAVEYSRLLLGMSRGQQMMYQHSEFPQLCEIAHIQAAAVSRCDALDGIKDGLISSPELCTFDPLTLVGNVIPCPGAPAGETRLSRFAASLAIELWRGVQLPTDPKTVLHPGLLHEAPLMALLATTCTYDNTTSKSACTPIPIHLTTAYLGLVLSLNRGTIPLLPPPSSHASVHNLTDEQYYRLWSLAIQDLTPVISANNPDLSHFASAPQKPKMITWHGLADALIAPEHTLDYYRQVEEHFTSHRTEYSIAQAKDASGDLKDVREFYRYYVAPGVGHCGLGPGPAPGGMLDSGGALDQLVEWVEKGTVPEVLEAVSGVRKDLLGKLEETEGWDGRIRRPLCTWPKKLSGPAKGRMGRWGLGGSARAGPANKCADSLDDKLCLLP</sequence>
<evidence type="ECO:0000256" key="1">
    <source>
        <dbReference type="ARBA" id="ARBA00006249"/>
    </source>
</evidence>
<evidence type="ECO:0000256" key="7">
    <source>
        <dbReference type="ARBA" id="ARBA00023157"/>
    </source>
</evidence>
<dbReference type="InterPro" id="IPR029058">
    <property type="entry name" value="AB_hydrolase_fold"/>
</dbReference>
<proteinExistence type="inferred from homology"/>
<dbReference type="InterPro" id="IPR011118">
    <property type="entry name" value="Tannase/feruloyl_esterase"/>
</dbReference>
<dbReference type="EC" id="3.1.1.-" evidence="8"/>
<reference evidence="10 11" key="1">
    <citation type="submission" date="2015-06" db="EMBL/GenBank/DDBJ databases">
        <title>Draft genome of the ant-associated black yeast Phialophora attae CBS 131958.</title>
        <authorList>
            <person name="Moreno L.F."/>
            <person name="Stielow B.J."/>
            <person name="de Hoog S."/>
            <person name="Vicente V.A."/>
            <person name="Weiss V.A."/>
            <person name="de Vries M."/>
            <person name="Cruz L.M."/>
            <person name="Souza E.M."/>
        </authorList>
    </citation>
    <scope>NUCLEOTIDE SEQUENCE [LARGE SCALE GENOMIC DNA]</scope>
    <source>
        <strain evidence="10 11">CBS 131958</strain>
    </source>
</reference>
<dbReference type="STRING" id="1664694.A0A0N0NIL2"/>
<keyword evidence="2" id="KW-0719">Serine esterase</keyword>
<evidence type="ECO:0000256" key="9">
    <source>
        <dbReference type="SAM" id="MobiDB-lite"/>
    </source>
</evidence>
<dbReference type="Proteomes" id="UP000038010">
    <property type="component" value="Unassembled WGS sequence"/>
</dbReference>
<dbReference type="GeneID" id="28731154"/>
<evidence type="ECO:0000256" key="2">
    <source>
        <dbReference type="ARBA" id="ARBA00022487"/>
    </source>
</evidence>